<sequence>MSRYYNTETGEVVDYDNTKDSWGITINNHICPHRFYDTDVCIGIHSDCRIPENRINSVCVKETCPIRW</sequence>
<dbReference type="EMBL" id="LAZR01014260">
    <property type="protein sequence ID" value="KKM18255.1"/>
    <property type="molecule type" value="Genomic_DNA"/>
</dbReference>
<dbReference type="AlphaFoldDB" id="A0A0F9KS96"/>
<evidence type="ECO:0000313" key="1">
    <source>
        <dbReference type="EMBL" id="KKM18255.1"/>
    </source>
</evidence>
<accession>A0A0F9KS96</accession>
<name>A0A0F9KS96_9ZZZZ</name>
<protein>
    <submittedName>
        <fullName evidence="1">Uncharacterized protein</fullName>
    </submittedName>
</protein>
<organism evidence="1">
    <name type="scientific">marine sediment metagenome</name>
    <dbReference type="NCBI Taxonomy" id="412755"/>
    <lineage>
        <taxon>unclassified sequences</taxon>
        <taxon>metagenomes</taxon>
        <taxon>ecological metagenomes</taxon>
    </lineage>
</organism>
<gene>
    <name evidence="1" type="ORF">LCGC14_1667460</name>
</gene>
<comment type="caution">
    <text evidence="1">The sequence shown here is derived from an EMBL/GenBank/DDBJ whole genome shotgun (WGS) entry which is preliminary data.</text>
</comment>
<reference evidence="1" key="1">
    <citation type="journal article" date="2015" name="Nature">
        <title>Complex archaea that bridge the gap between prokaryotes and eukaryotes.</title>
        <authorList>
            <person name="Spang A."/>
            <person name="Saw J.H."/>
            <person name="Jorgensen S.L."/>
            <person name="Zaremba-Niedzwiedzka K."/>
            <person name="Martijn J."/>
            <person name="Lind A.E."/>
            <person name="van Eijk R."/>
            <person name="Schleper C."/>
            <person name="Guy L."/>
            <person name="Ettema T.J."/>
        </authorList>
    </citation>
    <scope>NUCLEOTIDE SEQUENCE</scope>
</reference>
<proteinExistence type="predicted"/>